<dbReference type="Gene3D" id="3.10.350.10">
    <property type="entry name" value="LysM domain"/>
    <property type="match status" value="1"/>
</dbReference>
<dbReference type="Pfam" id="PF19266">
    <property type="entry name" value="CIS_tube"/>
    <property type="match status" value="1"/>
</dbReference>
<sequence length="263" mass="27570">MATPGLAGASTAASAAGSRQAAVLKLFSPPPAGSSQPGGQFDSIEFEFNPKELTMGKEADWTTNEGQRADSASPPQYKGPKASRLALELFLDDSAERRGTVVAKVEKLFACCTPKTAGSDNTSPPWVQFQWGGITSFVGYVSSVQARYTLFTPAGLPVRAVVSVTLQEFPSTPPRQNPTSGTLVPHREHVVVAGDTLQGIAYREYGDAGRWRDIAAANGVDDPARLSPGLRLLLPLRGEDEAAGDGRDGADRPAATAASRDGG</sequence>
<reference evidence="3 4" key="1">
    <citation type="submission" date="2018-11" db="EMBL/GenBank/DDBJ databases">
        <title>Sequencing the genomes of 1000 actinobacteria strains.</title>
        <authorList>
            <person name="Klenk H.-P."/>
        </authorList>
    </citation>
    <scope>NUCLEOTIDE SEQUENCE [LARGE SCALE GENOMIC DNA]</scope>
    <source>
        <strain evidence="3 4">DSM 13521</strain>
    </source>
</reference>
<gene>
    <name evidence="3" type="ORF">EDD28_2207</name>
</gene>
<evidence type="ECO:0000256" key="1">
    <source>
        <dbReference type="SAM" id="MobiDB-lite"/>
    </source>
</evidence>
<dbReference type="AlphaFoldDB" id="A0A3N2DCT7"/>
<feature type="domain" description="LysM" evidence="2">
    <location>
        <begin position="187"/>
        <end position="234"/>
    </location>
</feature>
<name>A0A3N2DCT7_9MICO</name>
<dbReference type="OrthoDB" id="9815939at2"/>
<protein>
    <submittedName>
        <fullName evidence="3">LysM domain-containing protein</fullName>
    </submittedName>
</protein>
<dbReference type="Pfam" id="PF01476">
    <property type="entry name" value="LysM"/>
    <property type="match status" value="1"/>
</dbReference>
<dbReference type="Proteomes" id="UP000275356">
    <property type="component" value="Unassembled WGS sequence"/>
</dbReference>
<dbReference type="PROSITE" id="PS51782">
    <property type="entry name" value="LYSM"/>
    <property type="match status" value="1"/>
</dbReference>
<feature type="region of interest" description="Disordered" evidence="1">
    <location>
        <begin position="237"/>
        <end position="263"/>
    </location>
</feature>
<evidence type="ECO:0000313" key="4">
    <source>
        <dbReference type="Proteomes" id="UP000275356"/>
    </source>
</evidence>
<keyword evidence="4" id="KW-1185">Reference proteome</keyword>
<dbReference type="EMBL" id="RKHQ01000001">
    <property type="protein sequence ID" value="ROR97606.1"/>
    <property type="molecule type" value="Genomic_DNA"/>
</dbReference>
<dbReference type="InterPro" id="IPR018392">
    <property type="entry name" value="LysM"/>
</dbReference>
<dbReference type="InterPro" id="IPR045361">
    <property type="entry name" value="CIS_tube_prot_N"/>
</dbReference>
<feature type="compositionally biased region" description="Low complexity" evidence="1">
    <location>
        <begin position="252"/>
        <end position="263"/>
    </location>
</feature>
<dbReference type="InterPro" id="IPR036779">
    <property type="entry name" value="LysM_dom_sf"/>
</dbReference>
<evidence type="ECO:0000259" key="2">
    <source>
        <dbReference type="PROSITE" id="PS51782"/>
    </source>
</evidence>
<comment type="caution">
    <text evidence="3">The sequence shown here is derived from an EMBL/GenBank/DDBJ whole genome shotgun (WGS) entry which is preliminary data.</text>
</comment>
<accession>A0A3N2DCT7</accession>
<evidence type="ECO:0000313" key="3">
    <source>
        <dbReference type="EMBL" id="ROR97606.1"/>
    </source>
</evidence>
<organism evidence="3 4">
    <name type="scientific">Salana multivorans</name>
    <dbReference type="NCBI Taxonomy" id="120377"/>
    <lineage>
        <taxon>Bacteria</taxon>
        <taxon>Bacillati</taxon>
        <taxon>Actinomycetota</taxon>
        <taxon>Actinomycetes</taxon>
        <taxon>Micrococcales</taxon>
        <taxon>Beutenbergiaceae</taxon>
        <taxon>Salana</taxon>
    </lineage>
</organism>
<feature type="region of interest" description="Disordered" evidence="1">
    <location>
        <begin position="54"/>
        <end position="79"/>
    </location>
</feature>
<proteinExistence type="predicted"/>
<feature type="compositionally biased region" description="Basic and acidic residues" evidence="1">
    <location>
        <begin position="237"/>
        <end position="251"/>
    </location>
</feature>
<dbReference type="CDD" id="cd00118">
    <property type="entry name" value="LysM"/>
    <property type="match status" value="1"/>
</dbReference>
<dbReference type="SMART" id="SM00257">
    <property type="entry name" value="LysM"/>
    <property type="match status" value="1"/>
</dbReference>
<dbReference type="RefSeq" id="WP_123739629.1">
    <property type="nucleotide sequence ID" value="NZ_RKHQ01000001.1"/>
</dbReference>